<accession>A0A0A1X7D5</accession>
<sequence>MEECERHLEKSKFVLCHNNKNCTVYSRCCVPLKLNLWSISGGVWLLLSLFGSCYCSDGPQLQPPHFTTQPSSSGSIVSEGRTKFLQCHAFTRYQQTKYRRLKDAKQLTAFSSSIIVLQK</sequence>
<dbReference type="EMBL" id="GBXI01007083">
    <property type="protein sequence ID" value="JAD07209.1"/>
    <property type="molecule type" value="Transcribed_RNA"/>
</dbReference>
<proteinExistence type="predicted"/>
<reference evidence="1" key="2">
    <citation type="journal article" date="2015" name="Gigascience">
        <title>Reconstructing a comprehensive transcriptome assembly of a white-pupal translocated strain of the pest fruit fly Bactrocera cucurbitae.</title>
        <authorList>
            <person name="Sim S.B."/>
            <person name="Calla B."/>
            <person name="Hall B."/>
            <person name="DeRego T."/>
            <person name="Geib S.M."/>
        </authorList>
    </citation>
    <scope>NUCLEOTIDE SEQUENCE</scope>
</reference>
<evidence type="ECO:0000313" key="1">
    <source>
        <dbReference type="EMBL" id="JAD07209.1"/>
    </source>
</evidence>
<feature type="non-terminal residue" evidence="1">
    <location>
        <position position="119"/>
    </location>
</feature>
<dbReference type="AlphaFoldDB" id="A0A0A1X7D5"/>
<reference evidence="1" key="1">
    <citation type="submission" date="2014-11" db="EMBL/GenBank/DDBJ databases">
        <authorList>
            <person name="Geib S."/>
        </authorList>
    </citation>
    <scope>NUCLEOTIDE SEQUENCE</scope>
</reference>
<organism evidence="1">
    <name type="scientific">Zeugodacus cucurbitae</name>
    <name type="common">Melon fruit fly</name>
    <name type="synonym">Bactrocera cucurbitae</name>
    <dbReference type="NCBI Taxonomy" id="28588"/>
    <lineage>
        <taxon>Eukaryota</taxon>
        <taxon>Metazoa</taxon>
        <taxon>Ecdysozoa</taxon>
        <taxon>Arthropoda</taxon>
        <taxon>Hexapoda</taxon>
        <taxon>Insecta</taxon>
        <taxon>Pterygota</taxon>
        <taxon>Neoptera</taxon>
        <taxon>Endopterygota</taxon>
        <taxon>Diptera</taxon>
        <taxon>Brachycera</taxon>
        <taxon>Muscomorpha</taxon>
        <taxon>Tephritoidea</taxon>
        <taxon>Tephritidae</taxon>
        <taxon>Zeugodacus</taxon>
        <taxon>Zeugodacus</taxon>
    </lineage>
</organism>
<protein>
    <submittedName>
        <fullName evidence="1">Protein sidekick</fullName>
    </submittedName>
</protein>
<name>A0A0A1X7D5_ZEUCU</name>
<gene>
    <name evidence="1" type="primary">sdk_1</name>
    <name evidence="1" type="ORF">g.45299</name>
</gene>